<keyword evidence="11 15" id="KW-1133">Transmembrane helix</keyword>
<keyword evidence="12" id="KW-0902">Two-component regulatory system</keyword>
<dbReference type="InterPro" id="IPR003660">
    <property type="entry name" value="HAMP_dom"/>
</dbReference>
<evidence type="ECO:0000256" key="13">
    <source>
        <dbReference type="ARBA" id="ARBA00023136"/>
    </source>
</evidence>
<feature type="domain" description="Histidine kinase" evidence="16">
    <location>
        <begin position="251"/>
        <end position="445"/>
    </location>
</feature>
<organism evidence="18 19">
    <name type="scientific">Salibacterium halotolerans</name>
    <dbReference type="NCBI Taxonomy" id="1884432"/>
    <lineage>
        <taxon>Bacteria</taxon>
        <taxon>Bacillati</taxon>
        <taxon>Bacillota</taxon>
        <taxon>Bacilli</taxon>
        <taxon>Bacillales</taxon>
        <taxon>Bacillaceae</taxon>
    </lineage>
</organism>
<dbReference type="Pfam" id="PF00512">
    <property type="entry name" value="HisKA"/>
    <property type="match status" value="1"/>
</dbReference>
<comment type="subcellular location">
    <subcellularLocation>
        <location evidence="2">Cell membrane</location>
        <topology evidence="2">Multi-pass membrane protein</topology>
    </subcellularLocation>
</comment>
<keyword evidence="8" id="KW-0547">Nucleotide-binding</keyword>
<gene>
    <name evidence="18" type="ORF">SAMN05518683_12244</name>
</gene>
<evidence type="ECO:0000256" key="3">
    <source>
        <dbReference type="ARBA" id="ARBA00012438"/>
    </source>
</evidence>
<dbReference type="InterPro" id="IPR036890">
    <property type="entry name" value="HATPase_C_sf"/>
</dbReference>
<dbReference type="InterPro" id="IPR003594">
    <property type="entry name" value="HATPase_dom"/>
</dbReference>
<dbReference type="Gene3D" id="1.10.287.130">
    <property type="match status" value="1"/>
</dbReference>
<dbReference type="EMBL" id="FOXD01000022">
    <property type="protein sequence ID" value="SFQ22993.1"/>
    <property type="molecule type" value="Genomic_DNA"/>
</dbReference>
<dbReference type="InterPro" id="IPR003661">
    <property type="entry name" value="HisK_dim/P_dom"/>
</dbReference>
<name>A0A1I5WT98_9BACI</name>
<evidence type="ECO:0000256" key="12">
    <source>
        <dbReference type="ARBA" id="ARBA00023012"/>
    </source>
</evidence>
<comment type="catalytic activity">
    <reaction evidence="1">
        <text>ATP + protein L-histidine = ADP + protein N-phospho-L-histidine.</text>
        <dbReference type="EC" id="2.7.13.3"/>
    </reaction>
</comment>
<evidence type="ECO:0000256" key="1">
    <source>
        <dbReference type="ARBA" id="ARBA00000085"/>
    </source>
</evidence>
<dbReference type="PANTHER" id="PTHR45528">
    <property type="entry name" value="SENSOR HISTIDINE KINASE CPXA"/>
    <property type="match status" value="1"/>
</dbReference>
<evidence type="ECO:0000256" key="11">
    <source>
        <dbReference type="ARBA" id="ARBA00022989"/>
    </source>
</evidence>
<evidence type="ECO:0000256" key="10">
    <source>
        <dbReference type="ARBA" id="ARBA00022840"/>
    </source>
</evidence>
<dbReference type="Pfam" id="PF00672">
    <property type="entry name" value="HAMP"/>
    <property type="match status" value="1"/>
</dbReference>
<dbReference type="AlphaFoldDB" id="A0A1I5WT98"/>
<dbReference type="InterPro" id="IPR036097">
    <property type="entry name" value="HisK_dim/P_sf"/>
</dbReference>
<evidence type="ECO:0000256" key="5">
    <source>
        <dbReference type="ARBA" id="ARBA00022553"/>
    </source>
</evidence>
<keyword evidence="6" id="KW-0808">Transferase</keyword>
<evidence type="ECO:0000256" key="15">
    <source>
        <dbReference type="SAM" id="Phobius"/>
    </source>
</evidence>
<proteinExistence type="predicted"/>
<dbReference type="PROSITE" id="PS50109">
    <property type="entry name" value="HIS_KIN"/>
    <property type="match status" value="1"/>
</dbReference>
<feature type="transmembrane region" description="Helical" evidence="15">
    <location>
        <begin position="163"/>
        <end position="183"/>
    </location>
</feature>
<keyword evidence="9 18" id="KW-0418">Kinase</keyword>
<dbReference type="OrthoDB" id="14660at2"/>
<protein>
    <recommendedName>
        <fullName evidence="3">histidine kinase</fullName>
        <ecNumber evidence="3">2.7.13.3</ecNumber>
    </recommendedName>
</protein>
<keyword evidence="7 15" id="KW-0812">Transmembrane</keyword>
<dbReference type="SUPFAM" id="SSF55874">
    <property type="entry name" value="ATPase domain of HSP90 chaperone/DNA topoisomerase II/histidine kinase"/>
    <property type="match status" value="1"/>
</dbReference>
<keyword evidence="14" id="KW-0175">Coiled coil</keyword>
<dbReference type="CDD" id="cd00082">
    <property type="entry name" value="HisKA"/>
    <property type="match status" value="1"/>
</dbReference>
<keyword evidence="5" id="KW-0597">Phosphoprotein</keyword>
<evidence type="ECO:0000313" key="19">
    <source>
        <dbReference type="Proteomes" id="UP000198892"/>
    </source>
</evidence>
<evidence type="ECO:0000256" key="14">
    <source>
        <dbReference type="SAM" id="Coils"/>
    </source>
</evidence>
<dbReference type="SMART" id="SM00304">
    <property type="entry name" value="HAMP"/>
    <property type="match status" value="1"/>
</dbReference>
<dbReference type="InterPro" id="IPR005467">
    <property type="entry name" value="His_kinase_dom"/>
</dbReference>
<dbReference type="SMART" id="SM00388">
    <property type="entry name" value="HisKA"/>
    <property type="match status" value="1"/>
</dbReference>
<evidence type="ECO:0000259" key="17">
    <source>
        <dbReference type="PROSITE" id="PS50885"/>
    </source>
</evidence>
<reference evidence="19" key="1">
    <citation type="submission" date="2016-10" db="EMBL/GenBank/DDBJ databases">
        <authorList>
            <person name="Varghese N."/>
            <person name="Submissions S."/>
        </authorList>
    </citation>
    <scope>NUCLEOTIDE SEQUENCE [LARGE SCALE GENOMIC DNA]</scope>
    <source>
        <strain evidence="19">S7</strain>
    </source>
</reference>
<dbReference type="PROSITE" id="PS50885">
    <property type="entry name" value="HAMP"/>
    <property type="match status" value="1"/>
</dbReference>
<keyword evidence="13 15" id="KW-0472">Membrane</keyword>
<dbReference type="Gene3D" id="6.10.340.10">
    <property type="match status" value="1"/>
</dbReference>
<dbReference type="GO" id="GO:0000155">
    <property type="term" value="F:phosphorelay sensor kinase activity"/>
    <property type="evidence" value="ECO:0007669"/>
    <property type="project" value="InterPro"/>
</dbReference>
<feature type="transmembrane region" description="Helical" evidence="15">
    <location>
        <begin position="7"/>
        <end position="32"/>
    </location>
</feature>
<evidence type="ECO:0000313" key="18">
    <source>
        <dbReference type="EMBL" id="SFQ22993.1"/>
    </source>
</evidence>
<dbReference type="PANTHER" id="PTHR45528:SF1">
    <property type="entry name" value="SENSOR HISTIDINE KINASE CPXA"/>
    <property type="match status" value="1"/>
</dbReference>
<dbReference type="RefSeq" id="WP_093338811.1">
    <property type="nucleotide sequence ID" value="NZ_FOXD01000022.1"/>
</dbReference>
<evidence type="ECO:0000256" key="2">
    <source>
        <dbReference type="ARBA" id="ARBA00004651"/>
    </source>
</evidence>
<dbReference type="STRING" id="1884432.SAMN05518683_12244"/>
<dbReference type="GO" id="GO:0005524">
    <property type="term" value="F:ATP binding"/>
    <property type="evidence" value="ECO:0007669"/>
    <property type="project" value="UniProtKB-KW"/>
</dbReference>
<accession>A0A1I5WT98</accession>
<dbReference type="SMART" id="SM00387">
    <property type="entry name" value="HATPase_c"/>
    <property type="match status" value="1"/>
</dbReference>
<feature type="coiled-coil region" evidence="14">
    <location>
        <begin position="183"/>
        <end position="245"/>
    </location>
</feature>
<feature type="domain" description="HAMP" evidence="17">
    <location>
        <begin position="208"/>
        <end position="236"/>
    </location>
</feature>
<evidence type="ECO:0000256" key="6">
    <source>
        <dbReference type="ARBA" id="ARBA00022679"/>
    </source>
</evidence>
<dbReference type="Pfam" id="PF02518">
    <property type="entry name" value="HATPase_c"/>
    <property type="match status" value="1"/>
</dbReference>
<evidence type="ECO:0000256" key="4">
    <source>
        <dbReference type="ARBA" id="ARBA00022475"/>
    </source>
</evidence>
<dbReference type="SUPFAM" id="SSF47384">
    <property type="entry name" value="Homodimeric domain of signal transducing histidine kinase"/>
    <property type="match status" value="1"/>
</dbReference>
<keyword evidence="10" id="KW-0067">ATP-binding</keyword>
<evidence type="ECO:0000256" key="7">
    <source>
        <dbReference type="ARBA" id="ARBA00022692"/>
    </source>
</evidence>
<sequence>MKLSTKYILIILLAVLIFPVSFLGVNFLYYLVITQLADFSPEEYYDPEEIEETWAREMDALEGGETRDITSSLRNMDRYPDSVIFWVKDNGQLLMSNDPSKNGSTQWDVSSLIQYVEEESGGEYFTTSAYLEGAEAGGYAFLQIPSSYLETNIGVGQYQYSTIWFIAIGSFWFLFIYISWLFFNRTRKRLVRMQEKMEINENQLIPSRMKIEKEDEIGQLEHSFNQMVEQLNESHEKEKQEALIRKRLISSLSHDLRTPLSIMNGHVHKLNQHDLKEDMAESVHVINEKIVFLSDLIDNLSSFTVLSEGKLPMNRQWKDIAALVRSSLIAWYPVLEEQDFEMDVELQEPIHWNVDEIWFRRILDNLLQNVLRHAAEGKYVSVKMEKETSMLEIQDRGKGMHNPSGKSGAGIGLSIVDMMLEQMELEKRVSTGSSGTTITILPKEN</sequence>
<dbReference type="InterPro" id="IPR050398">
    <property type="entry name" value="HssS/ArlS-like"/>
</dbReference>
<dbReference type="GO" id="GO:0005886">
    <property type="term" value="C:plasma membrane"/>
    <property type="evidence" value="ECO:0007669"/>
    <property type="project" value="UniProtKB-SubCell"/>
</dbReference>
<evidence type="ECO:0000256" key="9">
    <source>
        <dbReference type="ARBA" id="ARBA00022777"/>
    </source>
</evidence>
<keyword evidence="4" id="KW-1003">Cell membrane</keyword>
<evidence type="ECO:0000256" key="8">
    <source>
        <dbReference type="ARBA" id="ARBA00022741"/>
    </source>
</evidence>
<dbReference type="EC" id="2.7.13.3" evidence="3"/>
<dbReference type="CDD" id="cd06225">
    <property type="entry name" value="HAMP"/>
    <property type="match status" value="1"/>
</dbReference>
<dbReference type="Gene3D" id="3.30.565.10">
    <property type="entry name" value="Histidine kinase-like ATPase, C-terminal domain"/>
    <property type="match status" value="1"/>
</dbReference>
<dbReference type="Proteomes" id="UP000198892">
    <property type="component" value="Unassembled WGS sequence"/>
</dbReference>
<keyword evidence="19" id="KW-1185">Reference proteome</keyword>
<evidence type="ECO:0000259" key="16">
    <source>
        <dbReference type="PROSITE" id="PS50109"/>
    </source>
</evidence>